<proteinExistence type="inferred from homology"/>
<dbReference type="InterPro" id="IPR000683">
    <property type="entry name" value="Gfo/Idh/MocA-like_OxRdtase_N"/>
</dbReference>
<name>A0ABR5J5M5_9ACTN</name>
<comment type="caution">
    <text evidence="5">The sequence shown here is derived from an EMBL/GenBank/DDBJ whole genome shotgun (WGS) entry which is preliminary data.</text>
</comment>
<evidence type="ECO:0000259" key="3">
    <source>
        <dbReference type="Pfam" id="PF01408"/>
    </source>
</evidence>
<dbReference type="PANTHER" id="PTHR22604">
    <property type="entry name" value="OXIDOREDUCTASES"/>
    <property type="match status" value="1"/>
</dbReference>
<protein>
    <submittedName>
        <fullName evidence="5">Oxidoreductase</fullName>
    </submittedName>
</protein>
<dbReference type="SUPFAM" id="SSF55347">
    <property type="entry name" value="Glyceraldehyde-3-phosphate dehydrogenase-like, C-terminal domain"/>
    <property type="match status" value="1"/>
</dbReference>
<evidence type="ECO:0000256" key="1">
    <source>
        <dbReference type="ARBA" id="ARBA00010928"/>
    </source>
</evidence>
<dbReference type="EMBL" id="LGUT01001585">
    <property type="protein sequence ID" value="KOG88656.1"/>
    <property type="molecule type" value="Genomic_DNA"/>
</dbReference>
<dbReference type="InterPro" id="IPR055170">
    <property type="entry name" value="GFO_IDH_MocA-like_dom"/>
</dbReference>
<evidence type="ECO:0000256" key="2">
    <source>
        <dbReference type="ARBA" id="ARBA00023002"/>
    </source>
</evidence>
<evidence type="ECO:0000259" key="4">
    <source>
        <dbReference type="Pfam" id="PF22725"/>
    </source>
</evidence>
<gene>
    <name evidence="5" type="ORF">ADK38_18605</name>
</gene>
<evidence type="ECO:0000313" key="6">
    <source>
        <dbReference type="Proteomes" id="UP000037020"/>
    </source>
</evidence>
<feature type="domain" description="GFO/IDH/MocA-like oxidoreductase" evidence="4">
    <location>
        <begin position="136"/>
        <end position="252"/>
    </location>
</feature>
<dbReference type="Pfam" id="PF01408">
    <property type="entry name" value="GFO_IDH_MocA"/>
    <property type="match status" value="1"/>
</dbReference>
<organism evidence="5 6">
    <name type="scientific">Streptomyces varsoviensis</name>
    <dbReference type="NCBI Taxonomy" id="67373"/>
    <lineage>
        <taxon>Bacteria</taxon>
        <taxon>Bacillati</taxon>
        <taxon>Actinomycetota</taxon>
        <taxon>Actinomycetes</taxon>
        <taxon>Kitasatosporales</taxon>
        <taxon>Streptomycetaceae</taxon>
        <taxon>Streptomyces</taxon>
    </lineage>
</organism>
<feature type="domain" description="Gfo/Idh/MocA-like oxidoreductase N-terminal" evidence="3">
    <location>
        <begin position="8"/>
        <end position="123"/>
    </location>
</feature>
<accession>A0ABR5J5M5</accession>
<dbReference type="Pfam" id="PF22725">
    <property type="entry name" value="GFO_IDH_MocA_C3"/>
    <property type="match status" value="1"/>
</dbReference>
<dbReference type="SUPFAM" id="SSF51735">
    <property type="entry name" value="NAD(P)-binding Rossmann-fold domains"/>
    <property type="match status" value="1"/>
</dbReference>
<dbReference type="InterPro" id="IPR050984">
    <property type="entry name" value="Gfo/Idh/MocA_domain"/>
</dbReference>
<dbReference type="RefSeq" id="WP_030878127.1">
    <property type="nucleotide sequence ID" value="NZ_JBIRHZ010000002.1"/>
</dbReference>
<reference evidence="5 6" key="1">
    <citation type="submission" date="2015-07" db="EMBL/GenBank/DDBJ databases">
        <authorList>
            <person name="Ju K.-S."/>
            <person name="Doroghazi J.R."/>
            <person name="Metcalf W.W."/>
        </authorList>
    </citation>
    <scope>NUCLEOTIDE SEQUENCE [LARGE SCALE GENOMIC DNA]</scope>
    <source>
        <strain evidence="5 6">NRRL B-3589</strain>
    </source>
</reference>
<evidence type="ECO:0000313" key="5">
    <source>
        <dbReference type="EMBL" id="KOG88656.1"/>
    </source>
</evidence>
<keyword evidence="2" id="KW-0560">Oxidoreductase</keyword>
<dbReference type="Gene3D" id="3.30.360.10">
    <property type="entry name" value="Dihydrodipicolinate Reductase, domain 2"/>
    <property type="match status" value="1"/>
</dbReference>
<dbReference type="Proteomes" id="UP000037020">
    <property type="component" value="Unassembled WGS sequence"/>
</dbReference>
<dbReference type="Gene3D" id="3.40.50.720">
    <property type="entry name" value="NAD(P)-binding Rossmann-like Domain"/>
    <property type="match status" value="1"/>
</dbReference>
<dbReference type="PANTHER" id="PTHR22604:SF105">
    <property type="entry name" value="TRANS-1,2-DIHYDROBENZENE-1,2-DIOL DEHYDROGENASE"/>
    <property type="match status" value="1"/>
</dbReference>
<sequence length="338" mass="35985">MSAAVRPVRFGVLGCASIAGRRMLPAMARVDEVTPVAVAGRDRSRTEEFAGRFGIEAVVGYERLLARDDIDAVYVPLPTGLHAEWISRALAAGKHVLAEKPLATTAAEASALTARALGRGLLLAENLMFLHHPQHQVVRDLLDEGVIGELRSFSSAFSVPPFAPDDIRYRAGLGGGALFDLGVYPLRAAQLHLGDDLAVAGAVLGHDPRHGVDTGGAALLTTGTGRTAQLTFGMADAYRSRYELAGERGRIVLDRAFTPPDDRPAVVRVEHGDGTVTERTVAPHHQFALSVRSFARAVRDGRVRPDPAIVRQARLLDAVRERAVTTTAVPAPAPEGAC</sequence>
<dbReference type="InterPro" id="IPR036291">
    <property type="entry name" value="NAD(P)-bd_dom_sf"/>
</dbReference>
<keyword evidence="6" id="KW-1185">Reference proteome</keyword>
<comment type="similarity">
    <text evidence="1">Belongs to the Gfo/Idh/MocA family.</text>
</comment>